<organism evidence="2">
    <name type="scientific">Solibacter usitatus (strain Ellin6076)</name>
    <dbReference type="NCBI Taxonomy" id="234267"/>
    <lineage>
        <taxon>Bacteria</taxon>
        <taxon>Pseudomonadati</taxon>
        <taxon>Acidobacteriota</taxon>
        <taxon>Terriglobia</taxon>
        <taxon>Bryobacterales</taxon>
        <taxon>Solibacteraceae</taxon>
        <taxon>Candidatus Solibacter</taxon>
    </lineage>
</organism>
<feature type="region of interest" description="Disordered" evidence="1">
    <location>
        <begin position="126"/>
        <end position="147"/>
    </location>
</feature>
<protein>
    <submittedName>
        <fullName evidence="2">Uncharacterized protein</fullName>
    </submittedName>
</protein>
<dbReference type="EMBL" id="CP000473">
    <property type="protein sequence ID" value="ABJ87597.1"/>
    <property type="molecule type" value="Genomic_DNA"/>
</dbReference>
<dbReference type="STRING" id="234267.Acid_6675"/>
<evidence type="ECO:0000313" key="2">
    <source>
        <dbReference type="EMBL" id="ABJ87597.1"/>
    </source>
</evidence>
<dbReference type="AlphaFoldDB" id="Q01RX3"/>
<name>Q01RX3_SOLUE</name>
<dbReference type="InParanoid" id="Q01RX3"/>
<sequence length="147" mass="15891">MLLTGTPLGVRLSISAVEYGIGGVNLFRPENVPNGQVGFSVTRDGESLVGSNPGDWRPEWVVIGHETACGDPIFVSEEIPHPVFSAMHGQGSWEAKLIAPSLDVLRGCLTVFRRFAGWQKGLRGTRRKSANTGRTVAVPSRHQDANQ</sequence>
<gene>
    <name evidence="2" type="ordered locus">Acid_6675</name>
</gene>
<accession>Q01RX3</accession>
<reference evidence="2" key="1">
    <citation type="submission" date="2006-10" db="EMBL/GenBank/DDBJ databases">
        <title>Complete sequence of Solibacter usitatus Ellin6076.</title>
        <authorList>
            <consortium name="US DOE Joint Genome Institute"/>
            <person name="Copeland A."/>
            <person name="Lucas S."/>
            <person name="Lapidus A."/>
            <person name="Barry K."/>
            <person name="Detter J.C."/>
            <person name="Glavina del Rio T."/>
            <person name="Hammon N."/>
            <person name="Israni S."/>
            <person name="Dalin E."/>
            <person name="Tice H."/>
            <person name="Pitluck S."/>
            <person name="Thompson L.S."/>
            <person name="Brettin T."/>
            <person name="Bruce D."/>
            <person name="Han C."/>
            <person name="Tapia R."/>
            <person name="Gilna P."/>
            <person name="Schmutz J."/>
            <person name="Larimer F."/>
            <person name="Land M."/>
            <person name="Hauser L."/>
            <person name="Kyrpides N."/>
            <person name="Mikhailova N."/>
            <person name="Janssen P.H."/>
            <person name="Kuske C.R."/>
            <person name="Richardson P."/>
        </authorList>
    </citation>
    <scope>NUCLEOTIDE SEQUENCE</scope>
    <source>
        <strain evidence="2">Ellin6076</strain>
    </source>
</reference>
<dbReference type="eggNOG" id="ENOG50333EB">
    <property type="taxonomic scope" value="Bacteria"/>
</dbReference>
<evidence type="ECO:0000256" key="1">
    <source>
        <dbReference type="SAM" id="MobiDB-lite"/>
    </source>
</evidence>
<dbReference type="KEGG" id="sus:Acid_6675"/>
<proteinExistence type="predicted"/>
<dbReference type="HOGENOM" id="CLU_1766806_0_0_0"/>